<evidence type="ECO:0000313" key="2">
    <source>
        <dbReference type="Proteomes" id="UP000824533"/>
    </source>
</evidence>
<sequence>MKDGHVCDNLEYAPRSERPRHGVKIAAAAAAAAAEALGGGGGGRRMPPPLLRSRTLPAIIAPGFSILHAQIDPQRSNEPLDLSDTIKVDQALFIFHHPLIAGQVSPRIYETQDYRRQSVYNVDVTRGASQCICHIICVVRGTDCKLQNNHMYSSPVIRRYS</sequence>
<comment type="caution">
    <text evidence="1">The sequence shown here is derived from an EMBL/GenBank/DDBJ whole genome shotgun (WGS) entry which is preliminary data.</text>
</comment>
<accession>A0ACC1D0D4</accession>
<reference evidence="1 2" key="1">
    <citation type="journal article" date="2021" name="Front. Genet.">
        <title>Chromosome-Level Genome Assembly Reveals Significant Gene Expansion in the Toll and IMD Signaling Pathways of Dendrolimus kikuchii.</title>
        <authorList>
            <person name="Zhou J."/>
            <person name="Wu P."/>
            <person name="Xiong Z."/>
            <person name="Liu N."/>
            <person name="Zhao N."/>
            <person name="Ji M."/>
            <person name="Qiu Y."/>
            <person name="Yang B."/>
        </authorList>
    </citation>
    <scope>NUCLEOTIDE SEQUENCE [LARGE SCALE GENOMIC DNA]</scope>
    <source>
        <strain evidence="1">Ann1</strain>
    </source>
</reference>
<organism evidence="1 2">
    <name type="scientific">Dendrolimus kikuchii</name>
    <dbReference type="NCBI Taxonomy" id="765133"/>
    <lineage>
        <taxon>Eukaryota</taxon>
        <taxon>Metazoa</taxon>
        <taxon>Ecdysozoa</taxon>
        <taxon>Arthropoda</taxon>
        <taxon>Hexapoda</taxon>
        <taxon>Insecta</taxon>
        <taxon>Pterygota</taxon>
        <taxon>Neoptera</taxon>
        <taxon>Endopterygota</taxon>
        <taxon>Lepidoptera</taxon>
        <taxon>Glossata</taxon>
        <taxon>Ditrysia</taxon>
        <taxon>Bombycoidea</taxon>
        <taxon>Lasiocampidae</taxon>
        <taxon>Dendrolimus</taxon>
    </lineage>
</organism>
<keyword evidence="2" id="KW-1185">Reference proteome</keyword>
<dbReference type="Proteomes" id="UP000824533">
    <property type="component" value="Linkage Group LG12"/>
</dbReference>
<proteinExistence type="predicted"/>
<dbReference type="EMBL" id="CM034398">
    <property type="protein sequence ID" value="KAJ0177383.1"/>
    <property type="molecule type" value="Genomic_DNA"/>
</dbReference>
<name>A0ACC1D0D4_9NEOP</name>
<evidence type="ECO:0000313" key="1">
    <source>
        <dbReference type="EMBL" id="KAJ0177383.1"/>
    </source>
</evidence>
<protein>
    <submittedName>
        <fullName evidence="1">Uncharacterized protein</fullName>
    </submittedName>
</protein>
<gene>
    <name evidence="1" type="ORF">K1T71_007392</name>
</gene>